<feature type="region of interest" description="Disordered" evidence="7">
    <location>
        <begin position="635"/>
        <end position="661"/>
    </location>
</feature>
<protein>
    <recommendedName>
        <fullName evidence="8">Zn(2)-C6 fungal-type domain-containing protein</fullName>
    </recommendedName>
</protein>
<evidence type="ECO:0000256" key="5">
    <source>
        <dbReference type="ARBA" id="ARBA00023163"/>
    </source>
</evidence>
<dbReference type="GO" id="GO:0005634">
    <property type="term" value="C:nucleus"/>
    <property type="evidence" value="ECO:0007669"/>
    <property type="project" value="UniProtKB-SubCell"/>
</dbReference>
<dbReference type="AlphaFoldDB" id="A0AAD6HJ24"/>
<dbReference type="InterPro" id="IPR001138">
    <property type="entry name" value="Zn2Cys6_DnaBD"/>
</dbReference>
<dbReference type="SUPFAM" id="SSF57701">
    <property type="entry name" value="Zn2/Cys6 DNA-binding domain"/>
    <property type="match status" value="1"/>
</dbReference>
<dbReference type="EMBL" id="JAQJAN010000010">
    <property type="protein sequence ID" value="KAJ5719751.1"/>
    <property type="molecule type" value="Genomic_DNA"/>
</dbReference>
<dbReference type="PROSITE" id="PS00463">
    <property type="entry name" value="ZN2_CY6_FUNGAL_1"/>
    <property type="match status" value="1"/>
</dbReference>
<evidence type="ECO:0000256" key="6">
    <source>
        <dbReference type="ARBA" id="ARBA00023242"/>
    </source>
</evidence>
<keyword evidence="6" id="KW-0539">Nucleus</keyword>
<keyword evidence="10" id="KW-1185">Reference proteome</keyword>
<keyword evidence="2" id="KW-0479">Metal-binding</keyword>
<keyword evidence="3" id="KW-0805">Transcription regulation</keyword>
<evidence type="ECO:0000313" key="9">
    <source>
        <dbReference type="EMBL" id="KAJ5719751.1"/>
    </source>
</evidence>
<dbReference type="InterPro" id="IPR036864">
    <property type="entry name" value="Zn2-C6_fun-type_DNA-bd_sf"/>
</dbReference>
<dbReference type="CDD" id="cd12148">
    <property type="entry name" value="fungal_TF_MHR"/>
    <property type="match status" value="1"/>
</dbReference>
<dbReference type="SMART" id="SM00066">
    <property type="entry name" value="GAL4"/>
    <property type="match status" value="1"/>
</dbReference>
<dbReference type="GO" id="GO:0003677">
    <property type="term" value="F:DNA binding"/>
    <property type="evidence" value="ECO:0007669"/>
    <property type="project" value="UniProtKB-KW"/>
</dbReference>
<dbReference type="InterPro" id="IPR050613">
    <property type="entry name" value="Sec_Metabolite_Reg"/>
</dbReference>
<dbReference type="PROSITE" id="PS50048">
    <property type="entry name" value="ZN2_CY6_FUNGAL_2"/>
    <property type="match status" value="1"/>
</dbReference>
<comment type="subcellular location">
    <subcellularLocation>
        <location evidence="1">Nucleus</location>
    </subcellularLocation>
</comment>
<keyword evidence="4" id="KW-0238">DNA-binding</keyword>
<dbReference type="Pfam" id="PF04082">
    <property type="entry name" value="Fungal_trans"/>
    <property type="match status" value="1"/>
</dbReference>
<evidence type="ECO:0000256" key="1">
    <source>
        <dbReference type="ARBA" id="ARBA00004123"/>
    </source>
</evidence>
<dbReference type="PANTHER" id="PTHR31001:SF86">
    <property type="entry name" value="ZN(II)2CYS6 TRANSCRIPTION FACTOR (EUROFUNG)"/>
    <property type="match status" value="1"/>
</dbReference>
<comment type="caution">
    <text evidence="9">The sequence shown here is derived from an EMBL/GenBank/DDBJ whole genome shotgun (WGS) entry which is preliminary data.</text>
</comment>
<feature type="region of interest" description="Disordered" evidence="7">
    <location>
        <begin position="98"/>
        <end position="134"/>
    </location>
</feature>
<dbReference type="SMART" id="SM00906">
    <property type="entry name" value="Fungal_trans"/>
    <property type="match status" value="1"/>
</dbReference>
<dbReference type="GO" id="GO:0006351">
    <property type="term" value="P:DNA-templated transcription"/>
    <property type="evidence" value="ECO:0007669"/>
    <property type="project" value="InterPro"/>
</dbReference>
<proteinExistence type="predicted"/>
<accession>A0AAD6HJ24</accession>
<organism evidence="9 10">
    <name type="scientific">Penicillium malachiteum</name>
    <dbReference type="NCBI Taxonomy" id="1324776"/>
    <lineage>
        <taxon>Eukaryota</taxon>
        <taxon>Fungi</taxon>
        <taxon>Dikarya</taxon>
        <taxon>Ascomycota</taxon>
        <taxon>Pezizomycotina</taxon>
        <taxon>Eurotiomycetes</taxon>
        <taxon>Eurotiomycetidae</taxon>
        <taxon>Eurotiales</taxon>
        <taxon>Aspergillaceae</taxon>
        <taxon>Penicillium</taxon>
    </lineage>
</organism>
<dbReference type="Gene3D" id="4.10.240.10">
    <property type="entry name" value="Zn(2)-C6 fungal-type DNA-binding domain"/>
    <property type="match status" value="1"/>
</dbReference>
<evidence type="ECO:0000313" key="10">
    <source>
        <dbReference type="Proteomes" id="UP001215712"/>
    </source>
</evidence>
<dbReference type="InterPro" id="IPR007219">
    <property type="entry name" value="XnlR_reg_dom"/>
</dbReference>
<evidence type="ECO:0000256" key="3">
    <source>
        <dbReference type="ARBA" id="ARBA00023015"/>
    </source>
</evidence>
<evidence type="ECO:0000256" key="4">
    <source>
        <dbReference type="ARBA" id="ARBA00023125"/>
    </source>
</evidence>
<dbReference type="PANTHER" id="PTHR31001">
    <property type="entry name" value="UNCHARACTERIZED TRANSCRIPTIONAL REGULATORY PROTEIN"/>
    <property type="match status" value="1"/>
</dbReference>
<keyword evidence="5" id="KW-0804">Transcription</keyword>
<dbReference type="Pfam" id="PF00172">
    <property type="entry name" value="Zn_clus"/>
    <property type="match status" value="1"/>
</dbReference>
<feature type="compositionally biased region" description="Basic and acidic residues" evidence="7">
    <location>
        <begin position="119"/>
        <end position="128"/>
    </location>
</feature>
<sequence length="744" mass="84726">MSDLAHNPDPLAAEHAGSKKRTRVQFSCTACRYRKLKCCRTYPCTNCKKRGEAATCTYVGRGPRAKAQHGRASPTLVQDRLQHLENLVMSLAQQKKPDDQVYDFNTGSETVGYDTPPSTDERENKPSPRDTGTLVVKEDGTNYIDSANWRAILEEINGVKEYLDEQEENSDEDGIEDDPFDASSPLLLLGLAKPVTKQEVLADIPERSIADRLVSRFLQTSEPSVVIIHVPTFRREYEHFWKNPLDMSFTWIALLFSIMALSVTLHHRSEEPLPMSTADPMTLWDVFRRKAAQCLVQANYITPGKYKPNAMFLYTIVEFYRSQDGQMGVSHLLGISIRLALRMGYHRDPSHYPKLSPYEGEMRRRMWVMLCQLDTLVSFQNGLPRTIQSYYQDADMPSNLLDTDFDENTPQLPPGRPEEERTQVSYIRSKTRLMNVFGEICDSAYRREPVSYDEIMTMDRALEAAHAQTPSFLRVRPLAQSIGEQTYIILNRYTLNLIYQKARIVLHRPYITERHGKHANSRQTCISAASATLRHHADIWSESLPGGQVYKERFLLNSLQNTDFMLSAMILCLALSQDDDNTDASEMTQEKSELLLLLENTHRIFKQTPRRSPDTQRAFVALSIMLSRVRGHSLESLTSNSEEEAGQNQPRTFPISMDKPQYPSISPNGMPTGMFTDVSQTPSYSSLDVIDDMLSTTAQLDWRMYDGRMYGFDTTQDTSLWSAEEPLSGIDFSMSMDQSLIPDP</sequence>
<dbReference type="CDD" id="cd00067">
    <property type="entry name" value="GAL4"/>
    <property type="match status" value="1"/>
</dbReference>
<reference evidence="9" key="1">
    <citation type="journal article" date="2023" name="IMA Fungus">
        <title>Comparative genomic study of the Penicillium genus elucidates a diverse pangenome and 15 lateral gene transfer events.</title>
        <authorList>
            <person name="Petersen C."/>
            <person name="Sorensen T."/>
            <person name="Nielsen M.R."/>
            <person name="Sondergaard T.E."/>
            <person name="Sorensen J.L."/>
            <person name="Fitzpatrick D.A."/>
            <person name="Frisvad J.C."/>
            <person name="Nielsen K.L."/>
        </authorList>
    </citation>
    <scope>NUCLEOTIDE SEQUENCE</scope>
    <source>
        <strain evidence="9">IBT 17514</strain>
    </source>
</reference>
<evidence type="ECO:0000256" key="2">
    <source>
        <dbReference type="ARBA" id="ARBA00022723"/>
    </source>
</evidence>
<reference evidence="9" key="2">
    <citation type="submission" date="2023-01" db="EMBL/GenBank/DDBJ databases">
        <authorList>
            <person name="Petersen C."/>
        </authorList>
    </citation>
    <scope>NUCLEOTIDE SEQUENCE</scope>
    <source>
        <strain evidence="9">IBT 17514</strain>
    </source>
</reference>
<gene>
    <name evidence="9" type="ORF">N7493_007329</name>
</gene>
<dbReference type="GO" id="GO:0008270">
    <property type="term" value="F:zinc ion binding"/>
    <property type="evidence" value="ECO:0007669"/>
    <property type="project" value="InterPro"/>
</dbReference>
<dbReference type="GO" id="GO:0000981">
    <property type="term" value="F:DNA-binding transcription factor activity, RNA polymerase II-specific"/>
    <property type="evidence" value="ECO:0007669"/>
    <property type="project" value="InterPro"/>
</dbReference>
<evidence type="ECO:0000256" key="7">
    <source>
        <dbReference type="SAM" id="MobiDB-lite"/>
    </source>
</evidence>
<evidence type="ECO:0000259" key="8">
    <source>
        <dbReference type="PROSITE" id="PS50048"/>
    </source>
</evidence>
<feature type="domain" description="Zn(2)-C6 fungal-type" evidence="8">
    <location>
        <begin position="27"/>
        <end position="58"/>
    </location>
</feature>
<dbReference type="Proteomes" id="UP001215712">
    <property type="component" value="Unassembled WGS sequence"/>
</dbReference>
<name>A0AAD6HJ24_9EURO</name>